<evidence type="ECO:0000313" key="10">
    <source>
        <dbReference type="Proteomes" id="UP001442364"/>
    </source>
</evidence>
<reference evidence="9 10" key="1">
    <citation type="submission" date="2024-03" db="EMBL/GenBank/DDBJ databases">
        <title>Human intestinal bacterial collection.</title>
        <authorList>
            <person name="Pauvert C."/>
            <person name="Hitch T.C.A."/>
            <person name="Clavel T."/>
        </authorList>
    </citation>
    <scope>NUCLEOTIDE SEQUENCE [LARGE SCALE GENOMIC DNA]</scope>
    <source>
        <strain evidence="9 10">CLA-AA-H255</strain>
    </source>
</reference>
<dbReference type="PROSITE" id="PS00136">
    <property type="entry name" value="SUBTILASE_ASP"/>
    <property type="match status" value="1"/>
</dbReference>
<sequence>MNQKLENILNVSLDATEDELRKADSLSTGYNWRDNTWEIIVKYSGSLESIRNRYNVYIKELLNYYAIIVADKATIELISQEDVIDYVEKPKSLYYQIERTKTAACVGSVRADGNILSGKGVIVGVIDTGIDIFDNAFRNSDGTTRILNIYDQTTGEKYDKQSIDEYIRLNEDLSGGTFSYDNAPGVDNIMHGTDVSYIAAGSLGVAYEADIIAVKMGYSINNQFPRTTSLMDAIDYIIRKAIEYRKPVAVNISYGCNYGAHNGNTLLESFIDDISKSYRCVICVGSGNEADKAIHFGGIINTGQVQTAYLSVGEYQSAIDIQIWKNYWDTIDVMLINPRGEQIGIITEGRINRYETYNTEIITLLGEPSPYNIYQEIYINLIPKTDYILSGIWQIVLMAGSIRAGEYNIWLPSSQALGYATAFNNPTADGTITIPATARNCIAVGAYNAYTNSYAAFSGRGFDNSIRNVNAGVKPDITAPGVDISIARQRGNDITYRNVTGTSYAVPVVTGAAALLMQWGIVMGNDRFMYGEKLKAALIDGSKPVGLVGITRNDNQPDPRTGWGEVCLKNTLNKIL</sequence>
<feature type="active site" description="Charge relay system" evidence="5">
    <location>
        <position position="127"/>
    </location>
</feature>
<dbReference type="EMBL" id="JBBMER010000004">
    <property type="protein sequence ID" value="MEQ2379744.1"/>
    <property type="molecule type" value="Genomic_DNA"/>
</dbReference>
<keyword evidence="2 5" id="KW-0645">Protease</keyword>
<dbReference type="InterPro" id="IPR036852">
    <property type="entry name" value="Peptidase_S8/S53_dom_sf"/>
</dbReference>
<evidence type="ECO:0000259" key="7">
    <source>
        <dbReference type="Pfam" id="PF00082"/>
    </source>
</evidence>
<evidence type="ECO:0000259" key="8">
    <source>
        <dbReference type="Pfam" id="PF18425"/>
    </source>
</evidence>
<feature type="domain" description="Csp protease B prodomain" evidence="8">
    <location>
        <begin position="3"/>
        <end position="91"/>
    </location>
</feature>
<dbReference type="EC" id="3.4.-.-" evidence="9"/>
<dbReference type="Gene3D" id="2.60.120.1290">
    <property type="match status" value="1"/>
</dbReference>
<dbReference type="InterPro" id="IPR023828">
    <property type="entry name" value="Peptidase_S8_Ser-AS"/>
</dbReference>
<dbReference type="Gene3D" id="3.40.50.200">
    <property type="entry name" value="Peptidase S8/S53 domain"/>
    <property type="match status" value="1"/>
</dbReference>
<feature type="active site" description="Charge relay system" evidence="5">
    <location>
        <position position="191"/>
    </location>
</feature>
<dbReference type="Pfam" id="PF00082">
    <property type="entry name" value="Peptidase_S8"/>
    <property type="match status" value="2"/>
</dbReference>
<dbReference type="InterPro" id="IPR023827">
    <property type="entry name" value="Peptidase_S8_Asp-AS"/>
</dbReference>
<dbReference type="Pfam" id="PF18425">
    <property type="entry name" value="CspB_prodomain"/>
    <property type="match status" value="1"/>
</dbReference>
<evidence type="ECO:0000313" key="9">
    <source>
        <dbReference type="EMBL" id="MEQ2379744.1"/>
    </source>
</evidence>
<dbReference type="PROSITE" id="PS51892">
    <property type="entry name" value="SUBTILASE"/>
    <property type="match status" value="1"/>
</dbReference>
<dbReference type="GO" id="GO:0016787">
    <property type="term" value="F:hydrolase activity"/>
    <property type="evidence" value="ECO:0007669"/>
    <property type="project" value="UniProtKB-KW"/>
</dbReference>
<dbReference type="InterPro" id="IPR015500">
    <property type="entry name" value="Peptidase_S8_subtilisin-rel"/>
</dbReference>
<dbReference type="Proteomes" id="UP001442364">
    <property type="component" value="Unassembled WGS sequence"/>
</dbReference>
<dbReference type="InterPro" id="IPR041365">
    <property type="entry name" value="CspB_prodomain"/>
</dbReference>
<dbReference type="RefSeq" id="WP_055176005.1">
    <property type="nucleotide sequence ID" value="NZ_JBBMER010000004.1"/>
</dbReference>
<feature type="active site" description="Charge relay system" evidence="5">
    <location>
        <position position="503"/>
    </location>
</feature>
<proteinExistence type="inferred from homology"/>
<evidence type="ECO:0000256" key="2">
    <source>
        <dbReference type="ARBA" id="ARBA00022670"/>
    </source>
</evidence>
<keyword evidence="4 5" id="KW-0720">Serine protease</keyword>
<dbReference type="InterPro" id="IPR034045">
    <property type="entry name" value="Pep_S8_CspA-like"/>
</dbReference>
<name>A0ABV1BXZ0_9FIRM</name>
<gene>
    <name evidence="9" type="ORF">WMO14_07605</name>
</gene>
<comment type="similarity">
    <text evidence="1 5 6">Belongs to the peptidase S8 family.</text>
</comment>
<feature type="domain" description="Peptidase S8/S53" evidence="7">
    <location>
        <begin position="118"/>
        <end position="327"/>
    </location>
</feature>
<evidence type="ECO:0000256" key="3">
    <source>
        <dbReference type="ARBA" id="ARBA00022801"/>
    </source>
</evidence>
<dbReference type="PANTHER" id="PTHR43806">
    <property type="entry name" value="PEPTIDASE S8"/>
    <property type="match status" value="1"/>
</dbReference>
<keyword evidence="10" id="KW-1185">Reference proteome</keyword>
<keyword evidence="3 5" id="KW-0378">Hydrolase</keyword>
<evidence type="ECO:0000256" key="4">
    <source>
        <dbReference type="ARBA" id="ARBA00022825"/>
    </source>
</evidence>
<feature type="domain" description="Peptidase S8/S53" evidence="7">
    <location>
        <begin position="425"/>
        <end position="564"/>
    </location>
</feature>
<protein>
    <submittedName>
        <fullName evidence="9">S8 family peptidase</fullName>
        <ecNumber evidence="9">3.4.-.-</ecNumber>
    </submittedName>
</protein>
<dbReference type="Gene3D" id="3.30.70.2980">
    <property type="match status" value="1"/>
</dbReference>
<dbReference type="InterPro" id="IPR050131">
    <property type="entry name" value="Peptidase_S8_subtilisin-like"/>
</dbReference>
<dbReference type="PRINTS" id="PR00723">
    <property type="entry name" value="SUBTILISIN"/>
</dbReference>
<comment type="caution">
    <text evidence="9">The sequence shown here is derived from an EMBL/GenBank/DDBJ whole genome shotgun (WGS) entry which is preliminary data.</text>
</comment>
<accession>A0ABV1BXZ0</accession>
<evidence type="ECO:0000256" key="6">
    <source>
        <dbReference type="RuleBase" id="RU003355"/>
    </source>
</evidence>
<dbReference type="PANTHER" id="PTHR43806:SF11">
    <property type="entry name" value="CEREVISIN-RELATED"/>
    <property type="match status" value="1"/>
</dbReference>
<organism evidence="9 10">
    <name type="scientific">[Lactobacillus] rogosae</name>
    <dbReference type="NCBI Taxonomy" id="706562"/>
    <lineage>
        <taxon>Bacteria</taxon>
        <taxon>Bacillati</taxon>
        <taxon>Bacillota</taxon>
        <taxon>Clostridia</taxon>
        <taxon>Lachnospirales</taxon>
        <taxon>Lachnospiraceae</taxon>
        <taxon>Lachnospira</taxon>
    </lineage>
</organism>
<evidence type="ECO:0000256" key="5">
    <source>
        <dbReference type="PROSITE-ProRule" id="PRU01240"/>
    </source>
</evidence>
<evidence type="ECO:0000256" key="1">
    <source>
        <dbReference type="ARBA" id="ARBA00011073"/>
    </source>
</evidence>
<dbReference type="CDD" id="cd07478">
    <property type="entry name" value="Peptidases_S8_CspA-like"/>
    <property type="match status" value="1"/>
</dbReference>
<dbReference type="SUPFAM" id="SSF52743">
    <property type="entry name" value="Subtilisin-like"/>
    <property type="match status" value="1"/>
</dbReference>
<dbReference type="InterPro" id="IPR000209">
    <property type="entry name" value="Peptidase_S8/S53_dom"/>
</dbReference>
<dbReference type="PROSITE" id="PS00138">
    <property type="entry name" value="SUBTILASE_SER"/>
    <property type="match status" value="1"/>
</dbReference>